<dbReference type="InterPro" id="IPR025246">
    <property type="entry name" value="IS30-like_HTH"/>
</dbReference>
<organism evidence="2 3">
    <name type="scientific">Pseudomonas taiwanensis SJ9</name>
    <dbReference type="NCBI Taxonomy" id="1388762"/>
    <lineage>
        <taxon>Bacteria</taxon>
        <taxon>Pseudomonadati</taxon>
        <taxon>Pseudomonadota</taxon>
        <taxon>Gammaproteobacteria</taxon>
        <taxon>Pseudomonadales</taxon>
        <taxon>Pseudomonadaceae</taxon>
        <taxon>Pseudomonas</taxon>
    </lineage>
</organism>
<feature type="non-terminal residue" evidence="2">
    <location>
        <position position="47"/>
    </location>
</feature>
<accession>V7DF34</accession>
<comment type="caution">
    <text evidence="2">The sequence shown here is derived from an EMBL/GenBank/DDBJ whole genome shotgun (WGS) entry which is preliminary data.</text>
</comment>
<evidence type="ECO:0000313" key="3">
    <source>
        <dbReference type="Proteomes" id="UP000018511"/>
    </source>
</evidence>
<dbReference type="GO" id="GO:0005829">
    <property type="term" value="C:cytosol"/>
    <property type="evidence" value="ECO:0007669"/>
    <property type="project" value="TreeGrafter"/>
</dbReference>
<dbReference type="AlphaFoldDB" id="V7DF34"/>
<dbReference type="GO" id="GO:0032196">
    <property type="term" value="P:transposition"/>
    <property type="evidence" value="ECO:0007669"/>
    <property type="project" value="TreeGrafter"/>
</dbReference>
<dbReference type="GO" id="GO:0004803">
    <property type="term" value="F:transposase activity"/>
    <property type="evidence" value="ECO:0007669"/>
    <property type="project" value="TreeGrafter"/>
</dbReference>
<dbReference type="Gene3D" id="1.10.10.60">
    <property type="entry name" value="Homeodomain-like"/>
    <property type="match status" value="1"/>
</dbReference>
<sequence length="47" mass="5468">MTTHYTHLTIEERVTLMIMRMQGASLRAIAQVLGRQPSTLSREVRRQ</sequence>
<reference evidence="2 3" key="1">
    <citation type="submission" date="2013-10" db="EMBL/GenBank/DDBJ databases">
        <title>Whole Genome Shotgun Sequence of Pseudomonas taiwanensis SJ9.</title>
        <authorList>
            <person name="Hong S.-J."/>
            <person name="Shin J.-H."/>
        </authorList>
    </citation>
    <scope>NUCLEOTIDE SEQUENCE [LARGE SCALE GENOMIC DNA]</scope>
    <source>
        <strain evidence="2 3">SJ9</strain>
    </source>
</reference>
<dbReference type="Proteomes" id="UP000018511">
    <property type="component" value="Unassembled WGS sequence"/>
</dbReference>
<dbReference type="InterPro" id="IPR051917">
    <property type="entry name" value="Transposase-Integrase"/>
</dbReference>
<dbReference type="RefSeq" id="WP_023660813.1">
    <property type="nucleotide sequence ID" value="NZ_AXUP01000025.1"/>
</dbReference>
<evidence type="ECO:0000259" key="1">
    <source>
        <dbReference type="Pfam" id="PF13936"/>
    </source>
</evidence>
<dbReference type="PANTHER" id="PTHR10948:SF23">
    <property type="entry name" value="TRANSPOSASE INSI FOR INSERTION SEQUENCE ELEMENT IS30A-RELATED"/>
    <property type="match status" value="1"/>
</dbReference>
<gene>
    <name evidence="2" type="ORF">O164_03560</name>
</gene>
<feature type="domain" description="Transposase IS30-like HTH" evidence="1">
    <location>
        <begin position="4"/>
        <end position="46"/>
    </location>
</feature>
<evidence type="ECO:0000313" key="2">
    <source>
        <dbReference type="EMBL" id="ESW40879.1"/>
    </source>
</evidence>
<dbReference type="EMBL" id="AXUP01000025">
    <property type="protein sequence ID" value="ESW40879.1"/>
    <property type="molecule type" value="Genomic_DNA"/>
</dbReference>
<proteinExistence type="predicted"/>
<dbReference type="Pfam" id="PF13936">
    <property type="entry name" value="HTH_38"/>
    <property type="match status" value="1"/>
</dbReference>
<dbReference type="PANTHER" id="PTHR10948">
    <property type="entry name" value="TRANSPOSASE"/>
    <property type="match status" value="1"/>
</dbReference>
<protein>
    <recommendedName>
        <fullName evidence="1">Transposase IS30-like HTH domain-containing protein</fullName>
    </recommendedName>
</protein>
<name>V7DF34_9PSED</name>